<feature type="transmembrane region" description="Helical" evidence="10">
    <location>
        <begin position="365"/>
        <end position="392"/>
    </location>
</feature>
<evidence type="ECO:0000256" key="1">
    <source>
        <dbReference type="ARBA" id="ARBA00004141"/>
    </source>
</evidence>
<evidence type="ECO:0000256" key="3">
    <source>
        <dbReference type="ARBA" id="ARBA00022679"/>
    </source>
</evidence>
<dbReference type="GO" id="GO:0034626">
    <property type="term" value="P:fatty acid elongation, polyunsaturated fatty acid"/>
    <property type="evidence" value="ECO:0007669"/>
    <property type="project" value="TreeGrafter"/>
</dbReference>
<dbReference type="Pfam" id="PF01151">
    <property type="entry name" value="ELO"/>
    <property type="match status" value="2"/>
</dbReference>
<keyword evidence="9 10" id="KW-0275">Fatty acid biosynthesis</keyword>
<dbReference type="PANTHER" id="PTHR11157">
    <property type="entry name" value="FATTY ACID ACYL TRANSFERASE-RELATED"/>
    <property type="match status" value="1"/>
</dbReference>
<evidence type="ECO:0000256" key="5">
    <source>
        <dbReference type="ARBA" id="ARBA00022832"/>
    </source>
</evidence>
<gene>
    <name evidence="11" type="primary">ELOVL4</name>
    <name evidence="11" type="ORF">NPIL_83521</name>
</gene>
<dbReference type="PROSITE" id="PS01188">
    <property type="entry name" value="ELO"/>
    <property type="match status" value="1"/>
</dbReference>
<keyword evidence="3 10" id="KW-0808">Transferase</keyword>
<dbReference type="InterPro" id="IPR002076">
    <property type="entry name" value="ELO_fam"/>
</dbReference>
<keyword evidence="5 10" id="KW-0276">Fatty acid metabolism</keyword>
<feature type="transmembrane region" description="Helical" evidence="10">
    <location>
        <begin position="324"/>
        <end position="345"/>
    </location>
</feature>
<accession>A0A8X6PC77</accession>
<comment type="caution">
    <text evidence="11">The sequence shown here is derived from an EMBL/GenBank/DDBJ whole genome shotgun (WGS) entry which is preliminary data.</text>
</comment>
<feature type="transmembrane region" description="Helical" evidence="10">
    <location>
        <begin position="291"/>
        <end position="312"/>
    </location>
</feature>
<dbReference type="AlphaFoldDB" id="A0A8X6PC77"/>
<sequence>MSSLSVTSHVSNDVFPSLHFLYDFVDSHDIHNKVLLKNPVVPCSIVAFYVLLVTWIGPLIMKSHKPFNLQKILIMYNLLQAIANSYIAYNIIKGVSENWDSRCRVRNSPKLDLLLQKAMEHGWQLYLIKFADLLDTVFFVLRKKQNQVSFLHVFHHAGMCLLFFWGLHNIYRTPGFYMAIGFGINTTIHVIMYSYYCLAAFGPHMQKYLWWKRHLTRLQIGQIFFILFYMIVAFLTGCEEFGKDYIAKFAKSQFLQDFGASSKNKNMTFNQIYDFLYTTEFERKGIVSNPYISTSIVVLYLLFIIWIGPTFMSSRKPYSLKTILIFYNFLQAAMNAYVVCEAVSILREHWHVRCMVKNNPKVKEILLTTLIPFWHYYLLKFVDLLDTVFFVLRKKQNQVTFLHVVHHAGLCIILNWGLRNADKASAFYIAFGFTINAAVHIIMYSYYGLAACGPNVRKYLWWKKYLTLVQIVQIFLILAYMFVGFVTGCEEFGTFEQIGFAFVALNFYLFVNFYRKYKTD</sequence>
<keyword evidence="7 10" id="KW-0443">Lipid metabolism</keyword>
<comment type="caution">
    <text evidence="10">Lacks conserved residue(s) required for the propagation of feature annotation.</text>
</comment>
<keyword evidence="8 10" id="KW-0472">Membrane</keyword>
<evidence type="ECO:0000313" key="12">
    <source>
        <dbReference type="Proteomes" id="UP000887013"/>
    </source>
</evidence>
<proteinExistence type="inferred from homology"/>
<feature type="transmembrane region" description="Helical" evidence="10">
    <location>
        <begin position="218"/>
        <end position="236"/>
    </location>
</feature>
<feature type="transmembrane region" description="Helical" evidence="10">
    <location>
        <begin position="399"/>
        <end position="418"/>
    </location>
</feature>
<dbReference type="EC" id="2.3.1.199" evidence="10"/>
<evidence type="ECO:0000256" key="7">
    <source>
        <dbReference type="ARBA" id="ARBA00023098"/>
    </source>
</evidence>
<dbReference type="GO" id="GO:0042761">
    <property type="term" value="P:very long-chain fatty acid biosynthetic process"/>
    <property type="evidence" value="ECO:0007669"/>
    <property type="project" value="TreeGrafter"/>
</dbReference>
<organism evidence="11 12">
    <name type="scientific">Nephila pilipes</name>
    <name type="common">Giant wood spider</name>
    <name type="synonym">Nephila maculata</name>
    <dbReference type="NCBI Taxonomy" id="299642"/>
    <lineage>
        <taxon>Eukaryota</taxon>
        <taxon>Metazoa</taxon>
        <taxon>Ecdysozoa</taxon>
        <taxon>Arthropoda</taxon>
        <taxon>Chelicerata</taxon>
        <taxon>Arachnida</taxon>
        <taxon>Araneae</taxon>
        <taxon>Araneomorphae</taxon>
        <taxon>Entelegynae</taxon>
        <taxon>Araneoidea</taxon>
        <taxon>Nephilidae</taxon>
        <taxon>Nephila</taxon>
    </lineage>
</organism>
<feature type="transmembrane region" description="Helical" evidence="10">
    <location>
        <begin position="498"/>
        <end position="514"/>
    </location>
</feature>
<name>A0A8X6PC77_NEPPI</name>
<evidence type="ECO:0000256" key="2">
    <source>
        <dbReference type="ARBA" id="ARBA00022516"/>
    </source>
</evidence>
<feature type="transmembrane region" description="Helical" evidence="10">
    <location>
        <begin position="123"/>
        <end position="141"/>
    </location>
</feature>
<evidence type="ECO:0000256" key="8">
    <source>
        <dbReference type="ARBA" id="ARBA00023136"/>
    </source>
</evidence>
<feature type="transmembrane region" description="Helical" evidence="10">
    <location>
        <begin position="177"/>
        <end position="198"/>
    </location>
</feature>
<evidence type="ECO:0000256" key="4">
    <source>
        <dbReference type="ARBA" id="ARBA00022692"/>
    </source>
</evidence>
<feature type="transmembrane region" description="Helical" evidence="10">
    <location>
        <begin position="39"/>
        <end position="61"/>
    </location>
</feature>
<comment type="catalytic activity">
    <reaction evidence="10">
        <text>a very-long-chain acyl-CoA + malonyl-CoA + H(+) = a very-long-chain 3-oxoacyl-CoA + CO2 + CoA</text>
        <dbReference type="Rhea" id="RHEA:32727"/>
        <dbReference type="ChEBI" id="CHEBI:15378"/>
        <dbReference type="ChEBI" id="CHEBI:16526"/>
        <dbReference type="ChEBI" id="CHEBI:57287"/>
        <dbReference type="ChEBI" id="CHEBI:57384"/>
        <dbReference type="ChEBI" id="CHEBI:90725"/>
        <dbReference type="ChEBI" id="CHEBI:90736"/>
        <dbReference type="EC" id="2.3.1.199"/>
    </reaction>
</comment>
<dbReference type="Proteomes" id="UP000887013">
    <property type="component" value="Unassembled WGS sequence"/>
</dbReference>
<dbReference type="GO" id="GO:0005789">
    <property type="term" value="C:endoplasmic reticulum membrane"/>
    <property type="evidence" value="ECO:0007669"/>
    <property type="project" value="TreeGrafter"/>
</dbReference>
<feature type="transmembrane region" description="Helical" evidence="10">
    <location>
        <begin position="424"/>
        <end position="444"/>
    </location>
</feature>
<reference evidence="11" key="1">
    <citation type="submission" date="2020-08" db="EMBL/GenBank/DDBJ databases">
        <title>Multicomponent nature underlies the extraordinary mechanical properties of spider dragline silk.</title>
        <authorList>
            <person name="Kono N."/>
            <person name="Nakamura H."/>
            <person name="Mori M."/>
            <person name="Yoshida Y."/>
            <person name="Ohtoshi R."/>
            <person name="Malay A.D."/>
            <person name="Moran D.A.P."/>
            <person name="Tomita M."/>
            <person name="Numata K."/>
            <person name="Arakawa K."/>
        </authorList>
    </citation>
    <scope>NUCLEOTIDE SEQUENCE</scope>
</reference>
<dbReference type="EMBL" id="BMAW01114088">
    <property type="protein sequence ID" value="GFT60144.1"/>
    <property type="molecule type" value="Genomic_DNA"/>
</dbReference>
<dbReference type="GO" id="GO:0019367">
    <property type="term" value="P:fatty acid elongation, saturated fatty acid"/>
    <property type="evidence" value="ECO:0007669"/>
    <property type="project" value="TreeGrafter"/>
</dbReference>
<dbReference type="InterPro" id="IPR030457">
    <property type="entry name" value="ELO_CS"/>
</dbReference>
<keyword evidence="4 10" id="KW-0812">Transmembrane</keyword>
<dbReference type="OrthoDB" id="6490314at2759"/>
<comment type="similarity">
    <text evidence="10">Belongs to the ELO family.</text>
</comment>
<dbReference type="GO" id="GO:0034625">
    <property type="term" value="P:fatty acid elongation, monounsaturated fatty acid"/>
    <property type="evidence" value="ECO:0007669"/>
    <property type="project" value="TreeGrafter"/>
</dbReference>
<feature type="transmembrane region" description="Helical" evidence="10">
    <location>
        <begin position="465"/>
        <end position="486"/>
    </location>
</feature>
<dbReference type="GO" id="GO:0030148">
    <property type="term" value="P:sphingolipid biosynthetic process"/>
    <property type="evidence" value="ECO:0007669"/>
    <property type="project" value="TreeGrafter"/>
</dbReference>
<feature type="transmembrane region" description="Helical" evidence="10">
    <location>
        <begin position="153"/>
        <end position="171"/>
    </location>
</feature>
<feature type="transmembrane region" description="Helical" evidence="10">
    <location>
        <begin position="73"/>
        <end position="92"/>
    </location>
</feature>
<keyword evidence="12" id="KW-1185">Reference proteome</keyword>
<dbReference type="PANTHER" id="PTHR11157:SF126">
    <property type="entry name" value="ELONGATION OF VERY LONG CHAIN FATTY ACIDS PROTEIN"/>
    <property type="match status" value="1"/>
</dbReference>
<evidence type="ECO:0000256" key="10">
    <source>
        <dbReference type="RuleBase" id="RU361115"/>
    </source>
</evidence>
<evidence type="ECO:0000256" key="6">
    <source>
        <dbReference type="ARBA" id="ARBA00022989"/>
    </source>
</evidence>
<protein>
    <recommendedName>
        <fullName evidence="10">Elongation of very long chain fatty acids protein</fullName>
        <ecNumber evidence="10">2.3.1.199</ecNumber>
    </recommendedName>
    <alternativeName>
        <fullName evidence="10">Very-long-chain 3-oxoacyl-CoA synthase</fullName>
    </alternativeName>
</protein>
<dbReference type="GO" id="GO:0009922">
    <property type="term" value="F:fatty acid elongase activity"/>
    <property type="evidence" value="ECO:0007669"/>
    <property type="project" value="UniProtKB-EC"/>
</dbReference>
<keyword evidence="6 10" id="KW-1133">Transmembrane helix</keyword>
<keyword evidence="2 10" id="KW-0444">Lipid biosynthesis</keyword>
<evidence type="ECO:0000256" key="9">
    <source>
        <dbReference type="ARBA" id="ARBA00023160"/>
    </source>
</evidence>
<comment type="subcellular location">
    <subcellularLocation>
        <location evidence="1">Membrane</location>
        <topology evidence="1">Multi-pass membrane protein</topology>
    </subcellularLocation>
</comment>
<evidence type="ECO:0000313" key="11">
    <source>
        <dbReference type="EMBL" id="GFT60144.1"/>
    </source>
</evidence>